<gene>
    <name evidence="2" type="ORF">GCM10010470_24390</name>
</gene>
<evidence type="ECO:0000313" key="3">
    <source>
        <dbReference type="Proteomes" id="UP001500979"/>
    </source>
</evidence>
<organism evidence="2 3">
    <name type="scientific">Saccharopolyspora taberi</name>
    <dbReference type="NCBI Taxonomy" id="60895"/>
    <lineage>
        <taxon>Bacteria</taxon>
        <taxon>Bacillati</taxon>
        <taxon>Actinomycetota</taxon>
        <taxon>Actinomycetes</taxon>
        <taxon>Pseudonocardiales</taxon>
        <taxon>Pseudonocardiaceae</taxon>
        <taxon>Saccharopolyspora</taxon>
    </lineage>
</organism>
<dbReference type="InterPro" id="IPR000073">
    <property type="entry name" value="AB_hydrolase_1"/>
</dbReference>
<dbReference type="InterPro" id="IPR050471">
    <property type="entry name" value="AB_hydrolase"/>
</dbReference>
<dbReference type="PANTHER" id="PTHR43433">
    <property type="entry name" value="HYDROLASE, ALPHA/BETA FOLD FAMILY PROTEIN"/>
    <property type="match status" value="1"/>
</dbReference>
<reference evidence="2 3" key="1">
    <citation type="journal article" date="2019" name="Int. J. Syst. Evol. Microbiol.">
        <title>The Global Catalogue of Microorganisms (GCM) 10K type strain sequencing project: providing services to taxonomists for standard genome sequencing and annotation.</title>
        <authorList>
            <consortium name="The Broad Institute Genomics Platform"/>
            <consortium name="The Broad Institute Genome Sequencing Center for Infectious Disease"/>
            <person name="Wu L."/>
            <person name="Ma J."/>
        </authorList>
    </citation>
    <scope>NUCLEOTIDE SEQUENCE [LARGE SCALE GENOMIC DNA]</scope>
    <source>
        <strain evidence="2 3">JCM 9383</strain>
    </source>
</reference>
<feature type="domain" description="AB hydrolase-1" evidence="1">
    <location>
        <begin position="41"/>
        <end position="263"/>
    </location>
</feature>
<dbReference type="Pfam" id="PF12697">
    <property type="entry name" value="Abhydrolase_6"/>
    <property type="match status" value="1"/>
</dbReference>
<evidence type="ECO:0000313" key="2">
    <source>
        <dbReference type="EMBL" id="GAA2788867.1"/>
    </source>
</evidence>
<dbReference type="Gene3D" id="3.40.50.1820">
    <property type="entry name" value="alpha/beta hydrolase"/>
    <property type="match status" value="1"/>
</dbReference>
<keyword evidence="3" id="KW-1185">Reference proteome</keyword>
<dbReference type="InterPro" id="IPR029058">
    <property type="entry name" value="AB_hydrolase_fold"/>
</dbReference>
<accession>A0ABN3VBE1</accession>
<evidence type="ECO:0000259" key="1">
    <source>
        <dbReference type="Pfam" id="PF12697"/>
    </source>
</evidence>
<proteinExistence type="predicted"/>
<dbReference type="SUPFAM" id="SSF53474">
    <property type="entry name" value="alpha/beta-Hydrolases"/>
    <property type="match status" value="1"/>
</dbReference>
<name>A0ABN3VBE1_9PSEU</name>
<dbReference type="EMBL" id="BAAAUX010000011">
    <property type="protein sequence ID" value="GAA2788867.1"/>
    <property type="molecule type" value="Genomic_DNA"/>
</dbReference>
<dbReference type="PANTHER" id="PTHR43433:SF5">
    <property type="entry name" value="AB HYDROLASE-1 DOMAIN-CONTAINING PROTEIN"/>
    <property type="match status" value="1"/>
</dbReference>
<sequence>MPSPQSRTPYGMHRVAVPTPRGTVLALRNDPPTTTSRHAAVMVSGLAETKEQWCPVMLRLGRSGRPAYSYDHPGQFDPVAGPHTVDSLASDLLALLDAISPDRPVHLVGGCFGGFVARELVTRAPHRVRSLVLLGSGRSLATSAAPLLPDQVETALRTEGIRAVFDRIRDDSEKAGLSTRSVERVRDSYLAIRPEFLTAFSRSVAEHRCPPRFEPPVLVGYGTADEMWTPQEQRELAARIGASVAEIEGAGHAATVTHPRAVCQMLTRFWDTVDDPAGARAELDPAPA</sequence>
<dbReference type="Proteomes" id="UP001500979">
    <property type="component" value="Unassembled WGS sequence"/>
</dbReference>
<comment type="caution">
    <text evidence="2">The sequence shown here is derived from an EMBL/GenBank/DDBJ whole genome shotgun (WGS) entry which is preliminary data.</text>
</comment>
<protein>
    <recommendedName>
        <fullName evidence="1">AB hydrolase-1 domain-containing protein</fullName>
    </recommendedName>
</protein>